<organism evidence="2 3">
    <name type="scientific">Bifidobacterium biavatii DSM 23969</name>
    <dbReference type="NCBI Taxonomy" id="1437608"/>
    <lineage>
        <taxon>Bacteria</taxon>
        <taxon>Bacillati</taxon>
        <taxon>Actinomycetota</taxon>
        <taxon>Actinomycetes</taxon>
        <taxon>Bifidobacteriales</taxon>
        <taxon>Bifidobacteriaceae</taxon>
        <taxon>Bifidobacterium</taxon>
    </lineage>
</organism>
<dbReference type="Proteomes" id="UP000029108">
    <property type="component" value="Unassembled WGS sequence"/>
</dbReference>
<accession>A0A086ZWF7</accession>
<protein>
    <submittedName>
        <fullName evidence="2">Uncharacterized protein</fullName>
    </submittedName>
</protein>
<keyword evidence="1" id="KW-0812">Transmembrane</keyword>
<keyword evidence="3" id="KW-1185">Reference proteome</keyword>
<gene>
    <name evidence="2" type="ORF">BBIA_2366</name>
</gene>
<keyword evidence="1" id="KW-1133">Transmembrane helix</keyword>
<name>A0A086ZWF7_9BIFI</name>
<evidence type="ECO:0000313" key="2">
    <source>
        <dbReference type="EMBL" id="KFI50857.1"/>
    </source>
</evidence>
<comment type="caution">
    <text evidence="2">The sequence shown here is derived from an EMBL/GenBank/DDBJ whole genome shotgun (WGS) entry which is preliminary data.</text>
</comment>
<keyword evidence="1" id="KW-0472">Membrane</keyword>
<reference evidence="2 3" key="1">
    <citation type="submission" date="2014-03" db="EMBL/GenBank/DDBJ databases">
        <title>Genomics of Bifidobacteria.</title>
        <authorList>
            <person name="Ventura M."/>
            <person name="Milani C."/>
            <person name="Lugli G.A."/>
        </authorList>
    </citation>
    <scope>NUCLEOTIDE SEQUENCE [LARGE SCALE GENOMIC DNA]</scope>
    <source>
        <strain evidence="2 3">DSM 23969</strain>
    </source>
</reference>
<sequence length="55" mass="6003">MESNSNGNRPGDREFREGLMTGLLAALADKVDPTWSTLIIIGALVVLAYSLRRGR</sequence>
<dbReference type="EMBL" id="JGYN01000012">
    <property type="protein sequence ID" value="KFI50857.1"/>
    <property type="molecule type" value="Genomic_DNA"/>
</dbReference>
<evidence type="ECO:0000256" key="1">
    <source>
        <dbReference type="SAM" id="Phobius"/>
    </source>
</evidence>
<dbReference type="RefSeq" id="WP_162834998.1">
    <property type="nucleotide sequence ID" value="NZ_JDUU01000007.1"/>
</dbReference>
<dbReference type="eggNOG" id="ENOG5030HIU">
    <property type="taxonomic scope" value="Bacteria"/>
</dbReference>
<proteinExistence type="predicted"/>
<feature type="transmembrane region" description="Helical" evidence="1">
    <location>
        <begin position="33"/>
        <end position="51"/>
    </location>
</feature>
<evidence type="ECO:0000313" key="3">
    <source>
        <dbReference type="Proteomes" id="UP000029108"/>
    </source>
</evidence>
<dbReference type="AlphaFoldDB" id="A0A086ZWF7"/>